<reference evidence="1" key="1">
    <citation type="submission" date="2021-05" db="EMBL/GenBank/DDBJ databases">
        <authorList>
            <person name="Alioto T."/>
            <person name="Alioto T."/>
            <person name="Gomez Garrido J."/>
        </authorList>
    </citation>
    <scope>NUCLEOTIDE SEQUENCE</scope>
</reference>
<name>A0A8D8FB83_CULPI</name>
<evidence type="ECO:0000313" key="1">
    <source>
        <dbReference type="EMBL" id="CAG6466212.1"/>
    </source>
</evidence>
<organism evidence="1">
    <name type="scientific">Culex pipiens</name>
    <name type="common">House mosquito</name>
    <dbReference type="NCBI Taxonomy" id="7175"/>
    <lineage>
        <taxon>Eukaryota</taxon>
        <taxon>Metazoa</taxon>
        <taxon>Ecdysozoa</taxon>
        <taxon>Arthropoda</taxon>
        <taxon>Hexapoda</taxon>
        <taxon>Insecta</taxon>
        <taxon>Pterygota</taxon>
        <taxon>Neoptera</taxon>
        <taxon>Endopterygota</taxon>
        <taxon>Diptera</taxon>
        <taxon>Nematocera</taxon>
        <taxon>Culicoidea</taxon>
        <taxon>Culicidae</taxon>
        <taxon>Culicinae</taxon>
        <taxon>Culicini</taxon>
        <taxon>Culex</taxon>
        <taxon>Culex</taxon>
    </lineage>
</organism>
<proteinExistence type="predicted"/>
<protein>
    <submittedName>
        <fullName evidence="1">(northern house mosquito) hypothetical protein</fullName>
    </submittedName>
</protein>
<accession>A0A8D8FB83</accession>
<dbReference type="AlphaFoldDB" id="A0A8D8FB83"/>
<sequence>MNHQVGHVHKTPVQILTNVVREKSLQQIIQLVPVKLVREYLVGELVVKFLSPSCPQLIHDPSTSRFPGTHEPLNIGRVQHDAKVLRSAQPLRSVVYEHHTVGRGQQTTFREHYGVADEVIPRTEEGRYLRGWRVWWDRGN</sequence>
<dbReference type="EMBL" id="HBUE01055288">
    <property type="protein sequence ID" value="CAG6466212.1"/>
    <property type="molecule type" value="Transcribed_RNA"/>
</dbReference>